<dbReference type="PANTHER" id="PTHR23138:SF87">
    <property type="entry name" value="E3 SUMO-PROTEIN LIGASE RANBP2"/>
    <property type="match status" value="1"/>
</dbReference>
<evidence type="ECO:0000256" key="3">
    <source>
        <dbReference type="ARBA" id="ARBA00004567"/>
    </source>
</evidence>
<evidence type="ECO:0000256" key="9">
    <source>
        <dbReference type="ARBA" id="ARBA00022816"/>
    </source>
</evidence>
<keyword evidence="8 21" id="KW-0863">Zinc-finger</keyword>
<evidence type="ECO:0000256" key="17">
    <source>
        <dbReference type="ARBA" id="ARBA00060842"/>
    </source>
</evidence>
<dbReference type="Gene3D" id="2.30.29.30">
    <property type="entry name" value="Pleckstrin-homology domain (PH domain)/Phosphotyrosine-binding domain (PTB)"/>
    <property type="match status" value="4"/>
</dbReference>
<keyword evidence="27" id="KW-1185">Reference proteome</keyword>
<dbReference type="InterPro" id="IPR000156">
    <property type="entry name" value="Ran_bind_dom"/>
</dbReference>
<gene>
    <name evidence="26" type="ORF">C0Q70_14865</name>
</gene>
<dbReference type="GO" id="GO:0006913">
    <property type="term" value="P:nucleocytoplasmic transport"/>
    <property type="evidence" value="ECO:0007669"/>
    <property type="project" value="InterPro"/>
</dbReference>
<accession>A0A2T7NTA4</accession>
<keyword evidence="11" id="KW-0653">Protein transport</keyword>
<keyword evidence="15" id="KW-0472">Membrane</keyword>
<evidence type="ECO:0000256" key="14">
    <source>
        <dbReference type="ARBA" id="ARBA00023132"/>
    </source>
</evidence>
<dbReference type="Proteomes" id="UP000245119">
    <property type="component" value="Linkage Group LG9"/>
</dbReference>
<keyword evidence="6" id="KW-0479">Metal-binding</keyword>
<dbReference type="CDD" id="cd13179">
    <property type="entry name" value="RanBD_RanBP1"/>
    <property type="match status" value="2"/>
</dbReference>
<dbReference type="STRING" id="400727.A0A2T7NTA4"/>
<feature type="coiled-coil region" evidence="22">
    <location>
        <begin position="820"/>
        <end position="847"/>
    </location>
</feature>
<dbReference type="GO" id="GO:0005737">
    <property type="term" value="C:cytoplasm"/>
    <property type="evidence" value="ECO:0007669"/>
    <property type="project" value="TreeGrafter"/>
</dbReference>
<feature type="domain" description="RanBD1" evidence="24">
    <location>
        <begin position="1432"/>
        <end position="1568"/>
    </location>
</feature>
<feature type="domain" description="RanBD1" evidence="24">
    <location>
        <begin position="1956"/>
        <end position="2091"/>
    </location>
</feature>
<evidence type="ECO:0000256" key="23">
    <source>
        <dbReference type="SAM" id="MobiDB-lite"/>
    </source>
</evidence>
<dbReference type="SMART" id="SM00160">
    <property type="entry name" value="RanBD"/>
    <property type="match status" value="3"/>
</dbReference>
<comment type="similarity">
    <text evidence="17">Belongs to the NUP153 family.</text>
</comment>
<keyword evidence="7" id="KW-0677">Repeat</keyword>
<name>A0A2T7NTA4_POMCA</name>
<evidence type="ECO:0000256" key="4">
    <source>
        <dbReference type="ARBA" id="ARBA00022448"/>
    </source>
</evidence>
<evidence type="ECO:0000313" key="27">
    <source>
        <dbReference type="Proteomes" id="UP000245119"/>
    </source>
</evidence>
<dbReference type="GO" id="GO:0008270">
    <property type="term" value="F:zinc ion binding"/>
    <property type="evidence" value="ECO:0007669"/>
    <property type="project" value="UniProtKB-KW"/>
</dbReference>
<feature type="compositionally biased region" description="Polar residues" evidence="23">
    <location>
        <begin position="730"/>
        <end position="745"/>
    </location>
</feature>
<keyword evidence="10" id="KW-0862">Zinc</keyword>
<keyword evidence="14" id="KW-0906">Nuclear pore complex</keyword>
<dbReference type="Gene3D" id="1.25.40.10">
    <property type="entry name" value="Tetratricopeptide repeat domain"/>
    <property type="match status" value="1"/>
</dbReference>
<evidence type="ECO:0000256" key="6">
    <source>
        <dbReference type="ARBA" id="ARBA00022723"/>
    </source>
</evidence>
<protein>
    <recommendedName>
        <fullName evidence="18">Nuclear pore complex protein Nup153</fullName>
    </recommendedName>
    <alternativeName>
        <fullName evidence="20">153 kDa nucleoporin</fullName>
    </alternativeName>
    <alternativeName>
        <fullName evidence="19">Nucleoporin Nup153</fullName>
    </alternativeName>
</protein>
<keyword evidence="12" id="KW-0811">Translocation</keyword>
<sequence length="2796" mass="308058">MDKAKKSRLILVFGQLKALHNWQKVMCIEVGGTEKELTLKICELYAEIGVDPGIGKFWLEKAEQLYPSSDVIFKLKEKLLAVTKNDDELEKLICAELVKKPTDVHLRIRLLRLYMASGRIEDAYRNAVETDKTTAFTNVLPWYECVLDVFKLYQLDRNCNQDPVFMLHYLFVLCNLTYLRLIHKDVVESAEALHSLSWNNIKPLAGVFYLLCQTIPTIDAQATWFVRPPPEREKLLGWLYKNSFFRLSQTGHTLYQLCNDDTATYAERLQQQCCCPVGQERAYEALFVMREMRTSHTGSYLMNTYKFCNTTLSMPSQSQMYDVDRVAHTFHPDNLSELVWICLQQYSFDDPFQPDYNFRLFETLQYSVNNMENGTPESLCQLDTEAFLYATVRCSALQVKEQQMFPERDIAQPALLPLCLCRKLCTPEQEQWWKTACSFYNNSIKDNFSQMRHILQQGLETVRLIGNHGMSVPMVIHLAKTFDSKVKSLTDGDHGLRGSSTQLAGLENRAAFYWSHALTMLNRRDLNQRSPAPKMRLFDDGNSADLLPHVVQTLQQEASFASSLIAMKEGRYEEAVRGFQNIATPWASFYRGQIYKALAQQELDGPGSHEEKKQKYAALIMQARDALYLTMDYLVGDSNHELNFLLTRELDDVESKLHCFDWQSEIVDQEETGISSRLATPRHSNHVGYSTPRHLQNNSQDDSVFVRQYSTPRDANTSKSVRQRLLMSLKTDSPIQHQQTATSHLRPSPERLEAQIKSINCSQSQLFRMVLDRNEELVVMYRTMVDKHQESEAQLKVTLQENGQLMEQLKTVLTKNMSIMTDIQKDLSEAKDVMKHLKDMMKHIREEQQTPNAAVPSPGLLSAPGLAPAPVAPGYFISSAYQPSQFPYVQPPSQCAPLSTSYRYPLLPGYPPPRPQAPSSAPQLSGLGGTAPSSFGKFRAEETTEDEEEDEENGLSMYGSEYTSEGLLQAPYYVQSDNHLVQDWMGQSGPAAMPYSPQSQSAVHQPGYFASALRGPSLQYTTTTTSTTTTTTQAGGTTQPLSIPGPGFFSTPITMATTTTSQSQLTTAPALLVKGSTSVSQQIPVLATGSAKHNSSVTTNVKTADMDGSVVVFCDTAKLTTMRGTSPVVEVVIKQNIAAKEGHIVIIKKETEEVISHNVASVRVLPSFNPLFFLWSLQSTSIEKKMDETFRLSFETAEQTKKMHATIDMVFKNIGLFQASPATAPAFVAKSATSTPLKPASKSSIMIVPTPSAKATNQETPSTPANTSAASKTMFGGFSFVSPPVVTTLEETKEKPIASPRFSLHKDNSTKVSSPTTTSTTTDVASASSVKPFAGFTLTPNKLQVFGSTVTSTTSSSSTVTCGQTFVFGQGTSASGLSFSTLAASPPASGFAKPQSDASGFKLGTQQLFQTGVSPVKSPGGEGVEEYEPNVDFKPVIELPELVEVRTGEEDEIKIFSNRVKAFRFDSEANQWKERGVGELKILQSKGKVRFRILMRREQVLKVCANHYISSEMKLTPLSSSDRAWCYMAQDFSEEEVKIEKIAIKFKDTDKAQEFRSVFEDCIRQLVAADAEKVAADSEKATDSNMELREPLPPAVKAQDKNATQTKSLSEIFKPSEGSWECPGCLIVNKSSTQRCPACETVQPGLKPEDVPAASKSSAFGTSATSSGSFGSFGGFKLGPVSDGDKAAGGVGFKFGTQAQSSAGFKFGTSLALPTSQQKSGETPTSGGLSTVAAFRFTTGEGSGFKFSTPVTCASSTGFNFSTPTTSAPAGFNFSSLTSAPSVGFKFDNPTTTALSTNFGFESGSQSTAVLHTAASGKESANESTAKTGGSLLLEQLLTSDETPKIEQPAKGFLDTKQVPTALDQTKTTGFQFKLGSQTPSDVETTGPTGFQGKLGQVTSPKSSTGRETDGFQFTFSLTPQKSHQHTSGAPTTPKSPEADEQGFYLNKEGEDSHIFFEPVVPLPEKIEVKTGEEDEKVLLENRAKLYRFVDGEWKERGKGVCKILEHKESGRIRLLMRRDQVLKICCNHYITPELDLKPLPRAEGKAWVWYAMDFSESEGKMEQLAIRFRDADTAAKFKLVFEDSKLKMVSKKSLETDLATNLSSPGNLHTASKNFTDSEDDVVLLYEEKPTAEQVERARKLMLPDTFYLYENRPGCPGCIGCEDNLLTQSPLSKKDHQQTEKLKAVNEAALEKSTMDGVFGSRSAGTLTFSALATKADSTANFASQGSSQPFHWHGAGQRLFGASPGKDDGAAGEDTADGEVAPSDDVHFEPVIPLPDLVQVKTGEEDWLPLFCHRAKLYRFDAGQWKERGIGEMKVMQHKDKVLFRVLMRREQVLKVACNHLINTTMALKPLATSETSWCWVANDLTDSEPRTEQFAIKFKNADLAREFKAKFEECQEKLRQRTESDLEDQEVRVSSSQQASLECAPDATQPGSGDGGNQYCKHEVNIGAMDMFVAESQVTTGEHGNPYYSCELNVGAEDAVTSSTYRITGDRGNWHHTQELNLGAEDAVSSSSQSGAGDRGNGYHTQALDVSSLDSMVSTSHQVLGDGGNPYHSLALDVAAEDAIVAANFQGTGGSSGNPCFSQLLDAADVGGVADEHHQSPRDDCREQVVQAESEEDILAGGSGMWPELGYSDHTGAEQLPTVLGSTSELQPVRCTQKGKRPTKRCLTIYPSRLEAQRTSECWPKLGMGVLRIIYDDDVNGYSLQVISDENKKLCTHMICQEHTITVNTKDRSCEWHSLDFSTDEPVKQHFRACFSSPQAAQEFAEKFTEGQKLAVESGFGELQQAADFFRS</sequence>
<reference evidence="26 27" key="1">
    <citation type="submission" date="2018-04" db="EMBL/GenBank/DDBJ databases">
        <title>The genome of golden apple snail Pomacea canaliculata provides insight into stress tolerance and invasive adaptation.</title>
        <authorList>
            <person name="Liu C."/>
            <person name="Liu B."/>
            <person name="Ren Y."/>
            <person name="Zhang Y."/>
            <person name="Wang H."/>
            <person name="Li S."/>
            <person name="Jiang F."/>
            <person name="Yin L."/>
            <person name="Zhang G."/>
            <person name="Qian W."/>
            <person name="Fan W."/>
        </authorList>
    </citation>
    <scope>NUCLEOTIDE SEQUENCE [LARGE SCALE GENOMIC DNA]</scope>
    <source>
        <strain evidence="26">SZHN2017</strain>
        <tissue evidence="26">Muscle</tissue>
    </source>
</reference>
<dbReference type="SUPFAM" id="SSF90209">
    <property type="entry name" value="Ran binding protein zinc finger-like"/>
    <property type="match status" value="1"/>
</dbReference>
<dbReference type="PROSITE" id="PS50196">
    <property type="entry name" value="RANBD1"/>
    <property type="match status" value="3"/>
</dbReference>
<feature type="region of interest" description="Disordered" evidence="23">
    <location>
        <begin position="1301"/>
        <end position="1323"/>
    </location>
</feature>
<keyword evidence="4" id="KW-0813">Transport</keyword>
<evidence type="ECO:0000259" key="25">
    <source>
        <dbReference type="PROSITE" id="PS50199"/>
    </source>
</evidence>
<feature type="region of interest" description="Disordered" evidence="23">
    <location>
        <begin position="1919"/>
        <end position="1941"/>
    </location>
</feature>
<feature type="region of interest" description="Disordered" evidence="23">
    <location>
        <begin position="906"/>
        <end position="955"/>
    </location>
</feature>
<comment type="caution">
    <text evidence="26">The sequence shown here is derived from an EMBL/GenBank/DDBJ whole genome shotgun (WGS) entry which is preliminary data.</text>
</comment>
<evidence type="ECO:0000256" key="15">
    <source>
        <dbReference type="ARBA" id="ARBA00023136"/>
    </source>
</evidence>
<dbReference type="GO" id="GO:0003677">
    <property type="term" value="F:DNA binding"/>
    <property type="evidence" value="ECO:0007669"/>
    <property type="project" value="UniProtKB-KW"/>
</dbReference>
<keyword evidence="16" id="KW-0539">Nucleus</keyword>
<dbReference type="OrthoDB" id="2357150at2759"/>
<feature type="compositionally biased region" description="Acidic residues" evidence="23">
    <location>
        <begin position="943"/>
        <end position="953"/>
    </location>
</feature>
<dbReference type="InterPro" id="IPR045256">
    <property type="entry name" value="RanBP1_RanBD"/>
</dbReference>
<dbReference type="Gene3D" id="4.10.1060.10">
    <property type="entry name" value="Zinc finger, RanBP2-type"/>
    <property type="match status" value="1"/>
</dbReference>
<dbReference type="GO" id="GO:0015031">
    <property type="term" value="P:protein transport"/>
    <property type="evidence" value="ECO:0007669"/>
    <property type="project" value="UniProtKB-KW"/>
</dbReference>
<dbReference type="EMBL" id="PZQS01000009">
    <property type="protein sequence ID" value="PVD24383.1"/>
    <property type="molecule type" value="Genomic_DNA"/>
</dbReference>
<feature type="region of interest" description="Disordered" evidence="23">
    <location>
        <begin position="2403"/>
        <end position="2440"/>
    </location>
</feature>
<dbReference type="InterPro" id="IPR011990">
    <property type="entry name" value="TPR-like_helical_dom_sf"/>
</dbReference>
<evidence type="ECO:0000256" key="18">
    <source>
        <dbReference type="ARBA" id="ARBA00068609"/>
    </source>
</evidence>
<evidence type="ECO:0000256" key="8">
    <source>
        <dbReference type="ARBA" id="ARBA00022771"/>
    </source>
</evidence>
<feature type="compositionally biased region" description="Low complexity" evidence="23">
    <location>
        <begin position="1021"/>
        <end position="1039"/>
    </location>
</feature>
<dbReference type="InterPro" id="IPR001876">
    <property type="entry name" value="Znf_RanBP2"/>
</dbReference>
<dbReference type="GO" id="GO:0005096">
    <property type="term" value="F:GTPase activator activity"/>
    <property type="evidence" value="ECO:0007669"/>
    <property type="project" value="TreeGrafter"/>
</dbReference>
<evidence type="ECO:0000313" key="26">
    <source>
        <dbReference type="EMBL" id="PVD24383.1"/>
    </source>
</evidence>
<evidence type="ECO:0000259" key="24">
    <source>
        <dbReference type="PROSITE" id="PS50196"/>
    </source>
</evidence>
<dbReference type="PANTHER" id="PTHR23138">
    <property type="entry name" value="RAN BINDING PROTEIN"/>
    <property type="match status" value="1"/>
</dbReference>
<dbReference type="InterPro" id="IPR011993">
    <property type="entry name" value="PH-like_dom_sf"/>
</dbReference>
<feature type="domain" description="RanBP2-type" evidence="25">
    <location>
        <begin position="1616"/>
        <end position="1645"/>
    </location>
</feature>
<evidence type="ECO:0000256" key="5">
    <source>
        <dbReference type="ARBA" id="ARBA00022553"/>
    </source>
</evidence>
<keyword evidence="13" id="KW-0238">DNA-binding</keyword>
<keyword evidence="22" id="KW-0175">Coiled coil</keyword>
<feature type="region of interest" description="Disordered" evidence="23">
    <location>
        <begin position="1873"/>
        <end position="1907"/>
    </location>
</feature>
<feature type="compositionally biased region" description="Low complexity" evidence="23">
    <location>
        <begin position="1310"/>
        <end position="1323"/>
    </location>
</feature>
<evidence type="ECO:0000256" key="21">
    <source>
        <dbReference type="PROSITE-ProRule" id="PRU00322"/>
    </source>
</evidence>
<dbReference type="Pfam" id="PF00641">
    <property type="entry name" value="Zn_ribbon_RanBP"/>
    <property type="match status" value="1"/>
</dbReference>
<dbReference type="InterPro" id="IPR022011">
    <property type="entry name" value="IR1-M"/>
</dbReference>
<evidence type="ECO:0000256" key="12">
    <source>
        <dbReference type="ARBA" id="ARBA00023010"/>
    </source>
</evidence>
<feature type="region of interest" description="Disordered" evidence="23">
    <location>
        <begin position="2509"/>
        <end position="2529"/>
    </location>
</feature>
<evidence type="ECO:0000256" key="13">
    <source>
        <dbReference type="ARBA" id="ARBA00023125"/>
    </source>
</evidence>
<evidence type="ECO:0000256" key="2">
    <source>
        <dbReference type="ARBA" id="ARBA00004126"/>
    </source>
</evidence>
<evidence type="ECO:0000256" key="20">
    <source>
        <dbReference type="ARBA" id="ARBA00079437"/>
    </source>
</evidence>
<feature type="region of interest" description="Disordered" evidence="23">
    <location>
        <begin position="1020"/>
        <end position="1043"/>
    </location>
</feature>
<evidence type="ECO:0000256" key="16">
    <source>
        <dbReference type="ARBA" id="ARBA00023242"/>
    </source>
</evidence>
<evidence type="ECO:0000256" key="7">
    <source>
        <dbReference type="ARBA" id="ARBA00022737"/>
    </source>
</evidence>
<keyword evidence="9" id="KW-0509">mRNA transport</keyword>
<evidence type="ECO:0000256" key="1">
    <source>
        <dbReference type="ARBA" id="ARBA00001947"/>
    </source>
</evidence>
<dbReference type="PROSITE" id="PS50199">
    <property type="entry name" value="ZF_RANBP2_2"/>
    <property type="match status" value="1"/>
</dbReference>
<comment type="cofactor">
    <cofactor evidence="1">
        <name>Zn(2+)</name>
        <dbReference type="ChEBI" id="CHEBI:29105"/>
    </cofactor>
</comment>
<dbReference type="GO" id="GO:0005643">
    <property type="term" value="C:nuclear pore"/>
    <property type="evidence" value="ECO:0007669"/>
    <property type="project" value="UniProtKB-SubCell"/>
</dbReference>
<comment type="subcellular location">
    <subcellularLocation>
        <location evidence="2">Nucleus membrane</location>
    </subcellularLocation>
    <subcellularLocation>
        <location evidence="3">Nucleus</location>
        <location evidence="3">Nuclear pore complex</location>
    </subcellularLocation>
</comment>
<evidence type="ECO:0000256" key="11">
    <source>
        <dbReference type="ARBA" id="ARBA00022927"/>
    </source>
</evidence>
<dbReference type="FunFam" id="2.30.29.30:FF:000018">
    <property type="entry name" value="E3 SUMO-protein ligase RanBP2"/>
    <property type="match status" value="3"/>
</dbReference>
<dbReference type="FunFam" id="4.10.1060.10:FF:000001">
    <property type="entry name" value="Nuclear pore complex protein Nup153"/>
    <property type="match status" value="1"/>
</dbReference>
<feature type="domain" description="RanBD1" evidence="24">
    <location>
        <begin position="2270"/>
        <end position="2404"/>
    </location>
</feature>
<dbReference type="GO" id="GO:0031965">
    <property type="term" value="C:nuclear membrane"/>
    <property type="evidence" value="ECO:0007669"/>
    <property type="project" value="UniProtKB-SubCell"/>
</dbReference>
<feature type="compositionally biased region" description="Polar residues" evidence="23">
    <location>
        <begin position="1919"/>
        <end position="1935"/>
    </location>
</feature>
<dbReference type="InterPro" id="IPR045255">
    <property type="entry name" value="RanBP1-like"/>
</dbReference>
<dbReference type="PROSITE" id="PS01358">
    <property type="entry name" value="ZF_RANBP2_1"/>
    <property type="match status" value="1"/>
</dbReference>
<evidence type="ECO:0000256" key="19">
    <source>
        <dbReference type="ARBA" id="ARBA00078197"/>
    </source>
</evidence>
<evidence type="ECO:0000256" key="22">
    <source>
        <dbReference type="SAM" id="Coils"/>
    </source>
</evidence>
<feature type="compositionally biased region" description="Polar residues" evidence="23">
    <location>
        <begin position="1873"/>
        <end position="1889"/>
    </location>
</feature>
<proteinExistence type="inferred from homology"/>
<dbReference type="Pfam" id="PF00638">
    <property type="entry name" value="Ran_BP1"/>
    <property type="match status" value="3"/>
</dbReference>
<dbReference type="InterPro" id="IPR036443">
    <property type="entry name" value="Znf_RanBP2_sf"/>
</dbReference>
<dbReference type="GO" id="GO:0051028">
    <property type="term" value="P:mRNA transport"/>
    <property type="evidence" value="ECO:0007669"/>
    <property type="project" value="UniProtKB-KW"/>
</dbReference>
<dbReference type="SUPFAM" id="SSF50729">
    <property type="entry name" value="PH domain-like"/>
    <property type="match status" value="4"/>
</dbReference>
<keyword evidence="5" id="KW-0597">Phosphoprotein</keyword>
<evidence type="ECO:0000256" key="10">
    <source>
        <dbReference type="ARBA" id="ARBA00022833"/>
    </source>
</evidence>
<organism evidence="26 27">
    <name type="scientific">Pomacea canaliculata</name>
    <name type="common">Golden apple snail</name>
    <dbReference type="NCBI Taxonomy" id="400727"/>
    <lineage>
        <taxon>Eukaryota</taxon>
        <taxon>Metazoa</taxon>
        <taxon>Spiralia</taxon>
        <taxon>Lophotrochozoa</taxon>
        <taxon>Mollusca</taxon>
        <taxon>Gastropoda</taxon>
        <taxon>Caenogastropoda</taxon>
        <taxon>Architaenioglossa</taxon>
        <taxon>Ampullarioidea</taxon>
        <taxon>Ampullariidae</taxon>
        <taxon>Pomacea</taxon>
    </lineage>
</organism>
<dbReference type="SMART" id="SM00547">
    <property type="entry name" value="ZnF_RBZ"/>
    <property type="match status" value="1"/>
</dbReference>
<feature type="region of interest" description="Disordered" evidence="23">
    <location>
        <begin position="730"/>
        <end position="749"/>
    </location>
</feature>
<feature type="region of interest" description="Disordered" evidence="23">
    <location>
        <begin position="2236"/>
        <end position="2268"/>
    </location>
</feature>
<feature type="region of interest" description="Disordered" evidence="23">
    <location>
        <begin position="673"/>
        <end position="700"/>
    </location>
</feature>
<dbReference type="Pfam" id="PF12185">
    <property type="entry name" value="IR1-M"/>
    <property type="match status" value="1"/>
</dbReference>